<dbReference type="InterPro" id="IPR036388">
    <property type="entry name" value="WH-like_DNA-bd_sf"/>
</dbReference>
<sequence length="177" mass="18776">MGFCLFDTAIGACGIAWTRDALSAVQLPEADEDGTRRRLLRATGEVPEATPPQFVQAAIARIQALLQGTHDDLCDLPLDLEGVPAFHRKVYEITRAIPPGEVLTYGEVARRVGDPGASRAVGQALGRNPFAPVVPCHRVLAAGGRSGGFSAEGGAQTKLRMLEIEKARFDGEPGLFG</sequence>
<protein>
    <submittedName>
        <fullName evidence="8">Methylated-DNA--[protein]-cysteine S-methyltransferase</fullName>
    </submittedName>
</protein>
<reference evidence="8 9" key="2">
    <citation type="submission" date="2020-06" db="EMBL/GenBank/DDBJ databases">
        <title>Ramlibacter rhizophilus sp. nov., isolated from rhizosphere soil of national flower Mugunghwa from South Korea.</title>
        <authorList>
            <person name="Zheng-Fei Y."/>
            <person name="Huan T."/>
        </authorList>
    </citation>
    <scope>NUCLEOTIDE SEQUENCE [LARGE SCALE GENOMIC DNA]</scope>
    <source>
        <strain evidence="8 9">B156</strain>
    </source>
</reference>
<comment type="caution">
    <text evidence="8">The sequence shown here is derived from an EMBL/GenBank/DDBJ whole genome shotgun (WGS) entry which is preliminary data.</text>
</comment>
<evidence type="ECO:0000313" key="9">
    <source>
        <dbReference type="Proteomes" id="UP000552954"/>
    </source>
</evidence>
<dbReference type="GO" id="GO:0006281">
    <property type="term" value="P:DNA repair"/>
    <property type="evidence" value="ECO:0007669"/>
    <property type="project" value="UniProtKB-KW"/>
</dbReference>
<evidence type="ECO:0000256" key="6">
    <source>
        <dbReference type="ARBA" id="ARBA00049348"/>
    </source>
</evidence>
<dbReference type="Proteomes" id="UP000552954">
    <property type="component" value="Unassembled WGS sequence"/>
</dbReference>
<dbReference type="NCBIfam" id="TIGR00589">
    <property type="entry name" value="ogt"/>
    <property type="match status" value="1"/>
</dbReference>
<keyword evidence="5" id="KW-0234">DNA repair</keyword>
<dbReference type="InterPro" id="IPR001497">
    <property type="entry name" value="MethylDNA_cys_MeTrfase_AS"/>
</dbReference>
<gene>
    <name evidence="8" type="ORF">HK415_07535</name>
</gene>
<feature type="domain" description="Methylated-DNA-[protein]-cysteine S-methyltransferase DNA binding" evidence="7">
    <location>
        <begin position="85"/>
        <end position="166"/>
    </location>
</feature>
<dbReference type="EMBL" id="JABFCS010000001">
    <property type="protein sequence ID" value="NNU43044.1"/>
    <property type="molecule type" value="Genomic_DNA"/>
</dbReference>
<comment type="catalytic activity">
    <reaction evidence="6">
        <text>a 6-O-methyl-2'-deoxyguanosine in DNA + L-cysteinyl-[protein] = S-methyl-L-cysteinyl-[protein] + a 2'-deoxyguanosine in DNA</text>
        <dbReference type="Rhea" id="RHEA:24000"/>
        <dbReference type="Rhea" id="RHEA-COMP:10131"/>
        <dbReference type="Rhea" id="RHEA-COMP:10132"/>
        <dbReference type="Rhea" id="RHEA-COMP:11367"/>
        <dbReference type="Rhea" id="RHEA-COMP:11368"/>
        <dbReference type="ChEBI" id="CHEBI:29950"/>
        <dbReference type="ChEBI" id="CHEBI:82612"/>
        <dbReference type="ChEBI" id="CHEBI:85445"/>
        <dbReference type="ChEBI" id="CHEBI:85448"/>
        <dbReference type="EC" id="2.1.1.63"/>
    </reaction>
</comment>
<dbReference type="AlphaFoldDB" id="A0A849K9D3"/>
<evidence type="ECO:0000259" key="7">
    <source>
        <dbReference type="Pfam" id="PF01035"/>
    </source>
</evidence>
<dbReference type="Pfam" id="PF01035">
    <property type="entry name" value="DNA_binding_1"/>
    <property type="match status" value="1"/>
</dbReference>
<evidence type="ECO:0000256" key="1">
    <source>
        <dbReference type="ARBA" id="ARBA00001286"/>
    </source>
</evidence>
<keyword evidence="3 8" id="KW-0808">Transferase</keyword>
<dbReference type="PANTHER" id="PTHR10815">
    <property type="entry name" value="METHYLATED-DNA--PROTEIN-CYSTEINE METHYLTRANSFERASE"/>
    <property type="match status" value="1"/>
</dbReference>
<keyword evidence="9" id="KW-1185">Reference proteome</keyword>
<comment type="catalytic activity">
    <reaction evidence="1">
        <text>a 4-O-methyl-thymidine in DNA + L-cysteinyl-[protein] = a thymidine in DNA + S-methyl-L-cysteinyl-[protein]</text>
        <dbReference type="Rhea" id="RHEA:53428"/>
        <dbReference type="Rhea" id="RHEA-COMP:10131"/>
        <dbReference type="Rhea" id="RHEA-COMP:10132"/>
        <dbReference type="Rhea" id="RHEA-COMP:13555"/>
        <dbReference type="Rhea" id="RHEA-COMP:13556"/>
        <dbReference type="ChEBI" id="CHEBI:29950"/>
        <dbReference type="ChEBI" id="CHEBI:82612"/>
        <dbReference type="ChEBI" id="CHEBI:137386"/>
        <dbReference type="ChEBI" id="CHEBI:137387"/>
        <dbReference type="EC" id="2.1.1.63"/>
    </reaction>
</comment>
<dbReference type="Gene3D" id="1.10.10.10">
    <property type="entry name" value="Winged helix-like DNA-binding domain superfamily/Winged helix DNA-binding domain"/>
    <property type="match status" value="1"/>
</dbReference>
<dbReference type="InterPro" id="IPR014048">
    <property type="entry name" value="MethylDNA_cys_MeTrfase_DNA-bd"/>
</dbReference>
<dbReference type="GO" id="GO:0032259">
    <property type="term" value="P:methylation"/>
    <property type="evidence" value="ECO:0007669"/>
    <property type="project" value="UniProtKB-KW"/>
</dbReference>
<evidence type="ECO:0000256" key="3">
    <source>
        <dbReference type="ARBA" id="ARBA00022679"/>
    </source>
</evidence>
<dbReference type="CDD" id="cd06445">
    <property type="entry name" value="ATase"/>
    <property type="match status" value="1"/>
</dbReference>
<evidence type="ECO:0000256" key="2">
    <source>
        <dbReference type="ARBA" id="ARBA00022603"/>
    </source>
</evidence>
<reference evidence="8 9" key="1">
    <citation type="submission" date="2020-05" db="EMBL/GenBank/DDBJ databases">
        <authorList>
            <person name="Khan S.A."/>
            <person name="Jeon C.O."/>
            <person name="Chun B.H."/>
        </authorList>
    </citation>
    <scope>NUCLEOTIDE SEQUENCE [LARGE SCALE GENOMIC DNA]</scope>
    <source>
        <strain evidence="8 9">B156</strain>
    </source>
</reference>
<dbReference type="PROSITE" id="PS00374">
    <property type="entry name" value="MGMT"/>
    <property type="match status" value="1"/>
</dbReference>
<dbReference type="PANTHER" id="PTHR10815:SF5">
    <property type="entry name" value="METHYLATED-DNA--PROTEIN-CYSTEINE METHYLTRANSFERASE"/>
    <property type="match status" value="1"/>
</dbReference>
<dbReference type="GO" id="GO:0003908">
    <property type="term" value="F:methylated-DNA-[protein]-cysteine S-methyltransferase activity"/>
    <property type="evidence" value="ECO:0007669"/>
    <property type="project" value="UniProtKB-EC"/>
</dbReference>
<evidence type="ECO:0000313" key="8">
    <source>
        <dbReference type="EMBL" id="NNU43044.1"/>
    </source>
</evidence>
<keyword evidence="2 8" id="KW-0489">Methyltransferase</keyword>
<accession>A0A849K9D3</accession>
<keyword evidence="4" id="KW-0227">DNA damage</keyword>
<name>A0A849K9D3_9BURK</name>
<dbReference type="SUPFAM" id="SSF46767">
    <property type="entry name" value="Methylated DNA-protein cysteine methyltransferase, C-terminal domain"/>
    <property type="match status" value="1"/>
</dbReference>
<dbReference type="InterPro" id="IPR036631">
    <property type="entry name" value="MGMT_N_sf"/>
</dbReference>
<dbReference type="SUPFAM" id="SSF53155">
    <property type="entry name" value="Methylated DNA-protein cysteine methyltransferase domain"/>
    <property type="match status" value="1"/>
</dbReference>
<organism evidence="8 9">
    <name type="scientific">Ramlibacter montanisoli</name>
    <dbReference type="NCBI Taxonomy" id="2732512"/>
    <lineage>
        <taxon>Bacteria</taxon>
        <taxon>Pseudomonadati</taxon>
        <taxon>Pseudomonadota</taxon>
        <taxon>Betaproteobacteria</taxon>
        <taxon>Burkholderiales</taxon>
        <taxon>Comamonadaceae</taxon>
        <taxon>Ramlibacter</taxon>
    </lineage>
</organism>
<evidence type="ECO:0000256" key="5">
    <source>
        <dbReference type="ARBA" id="ARBA00023204"/>
    </source>
</evidence>
<dbReference type="InterPro" id="IPR036217">
    <property type="entry name" value="MethylDNA_cys_MeTrfase_DNAb"/>
</dbReference>
<proteinExistence type="predicted"/>
<evidence type="ECO:0000256" key="4">
    <source>
        <dbReference type="ARBA" id="ARBA00022763"/>
    </source>
</evidence>